<dbReference type="Gene3D" id="2.30.38.10">
    <property type="entry name" value="Luciferase, Domain 3"/>
    <property type="match status" value="1"/>
</dbReference>
<dbReference type="GO" id="GO:0005737">
    <property type="term" value="C:cytoplasm"/>
    <property type="evidence" value="ECO:0007669"/>
    <property type="project" value="TreeGrafter"/>
</dbReference>
<dbReference type="Gene3D" id="3.30.559.30">
    <property type="entry name" value="Nonribosomal peptide synthetase, condensation domain"/>
    <property type="match status" value="1"/>
</dbReference>
<evidence type="ECO:0000259" key="5">
    <source>
        <dbReference type="PROSITE" id="PS50075"/>
    </source>
</evidence>
<dbReference type="Gene3D" id="1.10.1200.10">
    <property type="entry name" value="ACP-like"/>
    <property type="match status" value="1"/>
</dbReference>
<feature type="domain" description="Carrier" evidence="5">
    <location>
        <begin position="976"/>
        <end position="1051"/>
    </location>
</feature>
<dbReference type="SUPFAM" id="SSF56801">
    <property type="entry name" value="Acetyl-CoA synthetase-like"/>
    <property type="match status" value="1"/>
</dbReference>
<dbReference type="Gene3D" id="3.40.50.1820">
    <property type="entry name" value="alpha/beta hydrolase"/>
    <property type="match status" value="1"/>
</dbReference>
<dbReference type="InterPro" id="IPR009081">
    <property type="entry name" value="PP-bd_ACP"/>
</dbReference>
<dbReference type="Gene3D" id="3.30.300.30">
    <property type="match status" value="1"/>
</dbReference>
<evidence type="ECO:0000313" key="7">
    <source>
        <dbReference type="Proteomes" id="UP000663929"/>
    </source>
</evidence>
<dbReference type="GO" id="GO:0031177">
    <property type="term" value="F:phosphopantetheine binding"/>
    <property type="evidence" value="ECO:0007669"/>
    <property type="project" value="InterPro"/>
</dbReference>
<dbReference type="Gene3D" id="3.40.50.980">
    <property type="match status" value="2"/>
</dbReference>
<feature type="compositionally biased region" description="Basic and acidic residues" evidence="4">
    <location>
        <begin position="954"/>
        <end position="967"/>
    </location>
</feature>
<keyword evidence="7" id="KW-1185">Reference proteome</keyword>
<dbReference type="Proteomes" id="UP000663929">
    <property type="component" value="Chromosome"/>
</dbReference>
<dbReference type="InterPro" id="IPR036736">
    <property type="entry name" value="ACP-like_sf"/>
</dbReference>
<dbReference type="SUPFAM" id="SSF53474">
    <property type="entry name" value="alpha/beta-Hydrolases"/>
    <property type="match status" value="1"/>
</dbReference>
<dbReference type="InterPro" id="IPR020806">
    <property type="entry name" value="PKS_PP-bd"/>
</dbReference>
<dbReference type="Pfam" id="PF00550">
    <property type="entry name" value="PP-binding"/>
    <property type="match status" value="1"/>
</dbReference>
<dbReference type="InterPro" id="IPR025110">
    <property type="entry name" value="AMP-bd_C"/>
</dbReference>
<keyword evidence="3" id="KW-0597">Phosphoprotein</keyword>
<dbReference type="PANTHER" id="PTHR45527:SF1">
    <property type="entry name" value="FATTY ACID SYNTHASE"/>
    <property type="match status" value="1"/>
</dbReference>
<comment type="cofactor">
    <cofactor evidence="1">
        <name>pantetheine 4'-phosphate</name>
        <dbReference type="ChEBI" id="CHEBI:47942"/>
    </cofactor>
</comment>
<dbReference type="FunFam" id="3.40.50.980:FF:000001">
    <property type="entry name" value="Non-ribosomal peptide synthetase"/>
    <property type="match status" value="1"/>
</dbReference>
<dbReference type="GO" id="GO:0044550">
    <property type="term" value="P:secondary metabolite biosynthetic process"/>
    <property type="evidence" value="ECO:0007669"/>
    <property type="project" value="TreeGrafter"/>
</dbReference>
<dbReference type="EMBL" id="CP071793">
    <property type="protein sequence ID" value="QTD49597.1"/>
    <property type="molecule type" value="Genomic_DNA"/>
</dbReference>
<dbReference type="RefSeq" id="WP_237379228.1">
    <property type="nucleotide sequence ID" value="NZ_CP071793.1"/>
</dbReference>
<dbReference type="InterPro" id="IPR006162">
    <property type="entry name" value="Ppantetheine_attach_site"/>
</dbReference>
<dbReference type="PANTHER" id="PTHR45527">
    <property type="entry name" value="NONRIBOSOMAL PEPTIDE SYNTHETASE"/>
    <property type="match status" value="1"/>
</dbReference>
<dbReference type="InterPro" id="IPR001031">
    <property type="entry name" value="Thioesterase"/>
</dbReference>
<dbReference type="NCBIfam" id="TIGR01733">
    <property type="entry name" value="AA-adenyl-dom"/>
    <property type="match status" value="1"/>
</dbReference>
<dbReference type="Gene3D" id="3.30.559.10">
    <property type="entry name" value="Chloramphenicol acetyltransferase-like domain"/>
    <property type="match status" value="1"/>
</dbReference>
<dbReference type="InterPro" id="IPR000873">
    <property type="entry name" value="AMP-dep_synth/lig_dom"/>
</dbReference>
<dbReference type="InterPro" id="IPR010071">
    <property type="entry name" value="AA_adenyl_dom"/>
</dbReference>
<dbReference type="KEGG" id="scor:J3U87_28755"/>
<dbReference type="PROSITE" id="PS50075">
    <property type="entry name" value="CARRIER"/>
    <property type="match status" value="1"/>
</dbReference>
<evidence type="ECO:0000256" key="3">
    <source>
        <dbReference type="ARBA" id="ARBA00022553"/>
    </source>
</evidence>
<dbReference type="Pfam" id="PF00975">
    <property type="entry name" value="Thioesterase"/>
    <property type="match status" value="1"/>
</dbReference>
<protein>
    <submittedName>
        <fullName evidence="6">Amino acid adenylation domain-containing protein</fullName>
    </submittedName>
</protein>
<proteinExistence type="predicted"/>
<dbReference type="SMART" id="SM00824">
    <property type="entry name" value="PKS_TE"/>
    <property type="match status" value="1"/>
</dbReference>
<dbReference type="InterPro" id="IPR045851">
    <property type="entry name" value="AMP-bd_C_sf"/>
</dbReference>
<feature type="region of interest" description="Disordered" evidence="4">
    <location>
        <begin position="953"/>
        <end position="972"/>
    </location>
</feature>
<gene>
    <name evidence="6" type="ORF">J3U87_28755</name>
</gene>
<dbReference type="GO" id="GO:0003824">
    <property type="term" value="F:catalytic activity"/>
    <property type="evidence" value="ECO:0007669"/>
    <property type="project" value="InterPro"/>
</dbReference>
<dbReference type="SMART" id="SM00823">
    <property type="entry name" value="PKS_PP"/>
    <property type="match status" value="1"/>
</dbReference>
<accession>A0A8A4TJD3</accession>
<sequence>MNDSFSLTPMQLGMLYQWRLSRTSGVNLEQLCCRLPESVNFDKMCQAWQMVTARFDALRIAFVLDRPSHPMQVVHGEVAPEINDHDWRGVEPQERETRYRDFLASDRRMGFDLTRPSQMRVNLFRFDNQDYRMLWTFHHIVLDGRSFPIVLRWLFTYYDRLCAGETPVVEAAPAYRQYVRAVEEQPIERARTYWRQLLNGVADTELPVPHTPLPFDKQMEHDQREIRMRLDREQVDRLQLFAEEIGVTFHTLVQAAWAQTISAYTGSADVVFGTVRACRYLPIENLQQMAGMLINTLPFRVRFNSEQTVGAWLNELRDQQVSAREFEAVPLAQIQEWCRIGAGKTLVQTMLMFENQVLEKVLQKQGGPWAERGFTLHERTEFALAMSGYLDEDLLLVLEYNAGVYRGESARDMMDLMVEVLRVLPDYVDRPVTALPTLHAGNQALVMAYSDQPFPEDKNLYELFEQRVAEMPDALAVRCEGRDVTFAELNAQANQLAHYLIEHGVGPDSFVGLSIERSLMMIVAAIGILKSGAAYIPLDPDYPEDRLRLMIEDTQPAMVLTQEKFVERLRIDNVMLVATDEDPQWLATQPTHNPGVSVPLCARGITIYTSGSTGRPKGVLLTHRGLVNHNFTVIRMFDMKPGDRVPQVSTINFDVSIEEIFGTLNAGGALVLPSGSTLASLTAFLEFVERERITVLNLTTLFWVELVHHMAGAGLQFPDSVRLFICGGERATWSAYNDWLLVGGKRIRWINAYGPSETTIMSTAFQPPVGDGARPMEKDPPIGTAIDNYWCYVIDELGRLAPPEVPGELFIGGRGVAEGYLKRPDLTSERFLPDRFREGVGVMYKSGDRCLLRRDGQYEYLDRLDNQVKLRGFRIELGEIEAVLARHPAVEEGAVVVRATPAGSRQLVAYATPRSGQELSSDELLGWLGQELPAFMTPSAAKVMEVFPKAPTGKVDRRNLPDPDWREGAPSQARVKPNDEMEAKLMKVWEEVLGVSDISMGDHFFALGGDSLRAMTLSSRVESELGRNVPLALLLTHPTLGEYAVALKEELELAAFAPLVQIRVGAEGRPPLFLIHSLGGDVLIYRRLAELLPEDLPVFGLQMQGLDRKSPPHETIPLAATDFIERIKQVQPVGPYYLAGYSSGGIVAFEMAIQLRKRDEEVALLGLMDSAIPPVVEEANRPTKPVYAMRFLKNLPWLFFDRSLYNPTNLMHKLRRKLTSGAQPPAGEPIAEAELDQVQQNEDIAFDLSDHFAVDISFFPEYRIDLMKRHFHAFSVYEPETYSGPLTLFRTRRQPLMSPQNKVLGWDAITGSEIDTHYVSGVHHEMLDSPHVDHLARLVTQVLEQLSREESTGQMRLEPAES</sequence>
<organism evidence="6 7">
    <name type="scientific">Sulfidibacter corallicola</name>
    <dbReference type="NCBI Taxonomy" id="2818388"/>
    <lineage>
        <taxon>Bacteria</taxon>
        <taxon>Pseudomonadati</taxon>
        <taxon>Acidobacteriota</taxon>
        <taxon>Holophagae</taxon>
        <taxon>Acanthopleuribacterales</taxon>
        <taxon>Acanthopleuribacteraceae</taxon>
        <taxon>Sulfidibacter</taxon>
    </lineage>
</organism>
<dbReference type="PROSITE" id="PS00012">
    <property type="entry name" value="PHOSPHOPANTETHEINE"/>
    <property type="match status" value="1"/>
</dbReference>
<evidence type="ECO:0000313" key="6">
    <source>
        <dbReference type="EMBL" id="QTD49597.1"/>
    </source>
</evidence>
<dbReference type="Pfam" id="PF00501">
    <property type="entry name" value="AMP-binding"/>
    <property type="match status" value="1"/>
</dbReference>
<dbReference type="CDD" id="cd05930">
    <property type="entry name" value="A_NRPS"/>
    <property type="match status" value="1"/>
</dbReference>
<reference evidence="6" key="1">
    <citation type="submission" date="2021-03" db="EMBL/GenBank/DDBJ databases">
        <title>Acanthopleuribacteraceae sp. M133.</title>
        <authorList>
            <person name="Wang G."/>
        </authorList>
    </citation>
    <scope>NUCLEOTIDE SEQUENCE</scope>
    <source>
        <strain evidence="6">M133</strain>
    </source>
</reference>
<dbReference type="SUPFAM" id="SSF47336">
    <property type="entry name" value="ACP-like"/>
    <property type="match status" value="1"/>
</dbReference>
<evidence type="ECO:0000256" key="1">
    <source>
        <dbReference type="ARBA" id="ARBA00001957"/>
    </source>
</evidence>
<dbReference type="InterPro" id="IPR029058">
    <property type="entry name" value="AB_hydrolase_fold"/>
</dbReference>
<dbReference type="Pfam" id="PF00668">
    <property type="entry name" value="Condensation"/>
    <property type="match status" value="1"/>
</dbReference>
<dbReference type="InterPro" id="IPR001242">
    <property type="entry name" value="Condensation_dom"/>
</dbReference>
<evidence type="ECO:0000256" key="4">
    <source>
        <dbReference type="SAM" id="MobiDB-lite"/>
    </source>
</evidence>
<dbReference type="Pfam" id="PF13193">
    <property type="entry name" value="AMP-binding_C"/>
    <property type="match status" value="1"/>
</dbReference>
<evidence type="ECO:0000256" key="2">
    <source>
        <dbReference type="ARBA" id="ARBA00022450"/>
    </source>
</evidence>
<dbReference type="GO" id="GO:0043041">
    <property type="term" value="P:amino acid activation for nonribosomal peptide biosynthetic process"/>
    <property type="evidence" value="ECO:0007669"/>
    <property type="project" value="TreeGrafter"/>
</dbReference>
<dbReference type="SUPFAM" id="SSF52777">
    <property type="entry name" value="CoA-dependent acyltransferases"/>
    <property type="match status" value="2"/>
</dbReference>
<name>A0A8A4TJD3_SULCO</name>
<dbReference type="InterPro" id="IPR023213">
    <property type="entry name" value="CAT-like_dom_sf"/>
</dbReference>
<keyword evidence="2" id="KW-0596">Phosphopantetheine</keyword>
<dbReference type="InterPro" id="IPR020802">
    <property type="entry name" value="TesA-like"/>
</dbReference>
<dbReference type="FunFam" id="1.10.1200.10:FF:000005">
    <property type="entry name" value="Nonribosomal peptide synthetase 1"/>
    <property type="match status" value="1"/>
</dbReference>